<dbReference type="AlphaFoldDB" id="A0AAN7S1R4"/>
<reference evidence="1 2" key="1">
    <citation type="journal article" date="2023" name="J. Hered.">
        <title>Chromosome-level genome of the wood stork (Mycteria americana) provides insight into avian chromosome evolution.</title>
        <authorList>
            <person name="Flamio R. Jr."/>
            <person name="Ramstad K.M."/>
        </authorList>
    </citation>
    <scope>NUCLEOTIDE SEQUENCE [LARGE SCALE GENOMIC DNA]</scope>
    <source>
        <strain evidence="1">JAX WOST 10</strain>
    </source>
</reference>
<dbReference type="Proteomes" id="UP001333110">
    <property type="component" value="Unassembled WGS sequence"/>
</dbReference>
<protein>
    <submittedName>
        <fullName evidence="1">Uncharacterized protein</fullName>
    </submittedName>
</protein>
<accession>A0AAN7S1R4</accession>
<evidence type="ECO:0000313" key="1">
    <source>
        <dbReference type="EMBL" id="KAK4816391.1"/>
    </source>
</evidence>
<comment type="caution">
    <text evidence="1">The sequence shown here is derived from an EMBL/GenBank/DDBJ whole genome shotgun (WGS) entry which is preliminary data.</text>
</comment>
<evidence type="ECO:0000313" key="2">
    <source>
        <dbReference type="Proteomes" id="UP001333110"/>
    </source>
</evidence>
<sequence length="166" mass="19324">MEGSGDLIYVFEYLMGCSKEDGARHLKCCPVMRLEAMDTKYLYTLIRSPYEPSLPQEKCSSPFIILVALRWTCFSSFISLPYWEAQNRTQYSRNKKEDPWSYRPFSLTSGPKKTMEQILLENVSKHIQNKMNWKKLCTLSKFVVNLKFGVNTNLGEVVNMLEGRLE</sequence>
<dbReference type="EMBL" id="JAUNZN010000009">
    <property type="protein sequence ID" value="KAK4816391.1"/>
    <property type="molecule type" value="Genomic_DNA"/>
</dbReference>
<organism evidence="1 2">
    <name type="scientific">Mycteria americana</name>
    <name type="common">Wood stork</name>
    <dbReference type="NCBI Taxonomy" id="33587"/>
    <lineage>
        <taxon>Eukaryota</taxon>
        <taxon>Metazoa</taxon>
        <taxon>Chordata</taxon>
        <taxon>Craniata</taxon>
        <taxon>Vertebrata</taxon>
        <taxon>Euteleostomi</taxon>
        <taxon>Archelosauria</taxon>
        <taxon>Archosauria</taxon>
        <taxon>Dinosauria</taxon>
        <taxon>Saurischia</taxon>
        <taxon>Theropoda</taxon>
        <taxon>Coelurosauria</taxon>
        <taxon>Aves</taxon>
        <taxon>Neognathae</taxon>
        <taxon>Neoaves</taxon>
        <taxon>Aequornithes</taxon>
        <taxon>Ciconiiformes</taxon>
        <taxon>Ciconiidae</taxon>
        <taxon>Mycteria</taxon>
    </lineage>
</organism>
<name>A0AAN7S1R4_MYCAM</name>
<proteinExistence type="predicted"/>
<keyword evidence="2" id="KW-1185">Reference proteome</keyword>
<gene>
    <name evidence="1" type="ORF">QYF61_016708</name>
</gene>